<organism evidence="2 3">
    <name type="scientific">Diploptera punctata</name>
    <name type="common">Pacific beetle cockroach</name>
    <dbReference type="NCBI Taxonomy" id="6984"/>
    <lineage>
        <taxon>Eukaryota</taxon>
        <taxon>Metazoa</taxon>
        <taxon>Ecdysozoa</taxon>
        <taxon>Arthropoda</taxon>
        <taxon>Hexapoda</taxon>
        <taxon>Insecta</taxon>
        <taxon>Pterygota</taxon>
        <taxon>Neoptera</taxon>
        <taxon>Polyneoptera</taxon>
        <taxon>Dictyoptera</taxon>
        <taxon>Blattodea</taxon>
        <taxon>Blaberoidea</taxon>
        <taxon>Blaberidae</taxon>
        <taxon>Diplopterinae</taxon>
        <taxon>Diploptera</taxon>
    </lineage>
</organism>
<evidence type="ECO:0000313" key="3">
    <source>
        <dbReference type="Proteomes" id="UP001233999"/>
    </source>
</evidence>
<dbReference type="AlphaFoldDB" id="A0AAD8EHW3"/>
<comment type="caution">
    <text evidence="2">The sequence shown here is derived from an EMBL/GenBank/DDBJ whole genome shotgun (WGS) entry which is preliminary data.</text>
</comment>
<feature type="non-terminal residue" evidence="2">
    <location>
        <position position="224"/>
    </location>
</feature>
<feature type="compositionally biased region" description="Polar residues" evidence="1">
    <location>
        <begin position="61"/>
        <end position="70"/>
    </location>
</feature>
<evidence type="ECO:0000256" key="1">
    <source>
        <dbReference type="SAM" id="MobiDB-lite"/>
    </source>
</evidence>
<sequence>MSDRAPSTMGTRSPIRSRQTSISSVTDSEGSSRKQSPATERAPTVVGYNSPNVETWKPLKNRQSSSTTIIESEGRNKAQTPPVVRGLQSPSVETWKSSSIRHNSVLSPADSGVSSFTGEEGDSESMTPQAAERSPRPKSTGVTWNPKLVESEFKVEKDVDQVEQKSSKETAKIVMGPSVEMRKGPTFPKYEQYYQEFSGIRTQTDGGRFSSVYVPARTTERSQK</sequence>
<dbReference type="EMBL" id="JASPKZ010003882">
    <property type="protein sequence ID" value="KAJ9591205.1"/>
    <property type="molecule type" value="Genomic_DNA"/>
</dbReference>
<evidence type="ECO:0000313" key="2">
    <source>
        <dbReference type="EMBL" id="KAJ9591205.1"/>
    </source>
</evidence>
<dbReference type="Proteomes" id="UP001233999">
    <property type="component" value="Unassembled WGS sequence"/>
</dbReference>
<accession>A0AAD8EHW3</accession>
<feature type="compositionally biased region" description="Polar residues" evidence="1">
    <location>
        <begin position="88"/>
        <end position="117"/>
    </location>
</feature>
<name>A0AAD8EHW3_DIPPU</name>
<keyword evidence="3" id="KW-1185">Reference proteome</keyword>
<proteinExistence type="predicted"/>
<reference evidence="2" key="2">
    <citation type="submission" date="2023-05" db="EMBL/GenBank/DDBJ databases">
        <authorList>
            <person name="Fouks B."/>
        </authorList>
    </citation>
    <scope>NUCLEOTIDE SEQUENCE</scope>
    <source>
        <strain evidence="2">Stay&amp;Tobe</strain>
        <tissue evidence="2">Testes</tissue>
    </source>
</reference>
<feature type="compositionally biased region" description="Polar residues" evidence="1">
    <location>
        <begin position="8"/>
        <end position="38"/>
    </location>
</feature>
<protein>
    <submittedName>
        <fullName evidence="2">Uncharacterized protein</fullName>
    </submittedName>
</protein>
<gene>
    <name evidence="2" type="ORF">L9F63_002276</name>
</gene>
<feature type="region of interest" description="Disordered" evidence="1">
    <location>
        <begin position="1"/>
        <end position="144"/>
    </location>
</feature>
<reference evidence="2" key="1">
    <citation type="journal article" date="2023" name="IScience">
        <title>Live-bearing cockroach genome reveals convergent evolutionary mechanisms linked to viviparity in insects and beyond.</title>
        <authorList>
            <person name="Fouks B."/>
            <person name="Harrison M.C."/>
            <person name="Mikhailova A.A."/>
            <person name="Marchal E."/>
            <person name="English S."/>
            <person name="Carruthers M."/>
            <person name="Jennings E.C."/>
            <person name="Chiamaka E.L."/>
            <person name="Frigard R.A."/>
            <person name="Pippel M."/>
            <person name="Attardo G.M."/>
            <person name="Benoit J.B."/>
            <person name="Bornberg-Bauer E."/>
            <person name="Tobe S.S."/>
        </authorList>
    </citation>
    <scope>NUCLEOTIDE SEQUENCE</scope>
    <source>
        <strain evidence="2">Stay&amp;Tobe</strain>
    </source>
</reference>